<evidence type="ECO:0000313" key="3">
    <source>
        <dbReference type="Proteomes" id="UP001303115"/>
    </source>
</evidence>
<comment type="caution">
    <text evidence="2">The sequence shown here is derived from an EMBL/GenBank/DDBJ whole genome shotgun (WGS) entry which is preliminary data.</text>
</comment>
<dbReference type="EMBL" id="MU854329">
    <property type="protein sequence ID" value="KAK4043309.1"/>
    <property type="molecule type" value="Genomic_DNA"/>
</dbReference>
<organism evidence="2 3">
    <name type="scientific">Parachaetomium inaequale</name>
    <dbReference type="NCBI Taxonomy" id="2588326"/>
    <lineage>
        <taxon>Eukaryota</taxon>
        <taxon>Fungi</taxon>
        <taxon>Dikarya</taxon>
        <taxon>Ascomycota</taxon>
        <taxon>Pezizomycotina</taxon>
        <taxon>Sordariomycetes</taxon>
        <taxon>Sordariomycetidae</taxon>
        <taxon>Sordariales</taxon>
        <taxon>Chaetomiaceae</taxon>
        <taxon>Parachaetomium</taxon>
    </lineage>
</organism>
<evidence type="ECO:0000313" key="2">
    <source>
        <dbReference type="EMBL" id="KAK4043309.1"/>
    </source>
</evidence>
<proteinExistence type="predicted"/>
<gene>
    <name evidence="2" type="ORF">C8A01DRAFT_32629</name>
</gene>
<dbReference type="Proteomes" id="UP001303115">
    <property type="component" value="Unassembled WGS sequence"/>
</dbReference>
<evidence type="ECO:0000256" key="1">
    <source>
        <dbReference type="SAM" id="MobiDB-lite"/>
    </source>
</evidence>
<sequence length="209" mass="22950">MCTCSLIALWCPCETHEYEKQKPGPDSLHHFPRHEREGHIITKLINTGAYIWCDDFLESPTFANDFHSNPPQCPNNELKYEYPHFPSRAFCADCLGDACCTVQHKESKYGYAHAWERRAAKRAHNRKQAAAGKPAIKAEKDDENDVHRFITQRAATVPLRVIDLREDGEADVERSIASAAGPGGEREGGVGGVEGGDGRYAAVGSGGAA</sequence>
<feature type="region of interest" description="Disordered" evidence="1">
    <location>
        <begin position="173"/>
        <end position="209"/>
    </location>
</feature>
<reference evidence="3" key="1">
    <citation type="journal article" date="2023" name="Mol. Phylogenet. Evol.">
        <title>Genome-scale phylogeny and comparative genomics of the fungal order Sordariales.</title>
        <authorList>
            <person name="Hensen N."/>
            <person name="Bonometti L."/>
            <person name="Westerberg I."/>
            <person name="Brannstrom I.O."/>
            <person name="Guillou S."/>
            <person name="Cros-Aarteil S."/>
            <person name="Calhoun S."/>
            <person name="Haridas S."/>
            <person name="Kuo A."/>
            <person name="Mondo S."/>
            <person name="Pangilinan J."/>
            <person name="Riley R."/>
            <person name="LaButti K."/>
            <person name="Andreopoulos B."/>
            <person name="Lipzen A."/>
            <person name="Chen C."/>
            <person name="Yan M."/>
            <person name="Daum C."/>
            <person name="Ng V."/>
            <person name="Clum A."/>
            <person name="Steindorff A."/>
            <person name="Ohm R.A."/>
            <person name="Martin F."/>
            <person name="Silar P."/>
            <person name="Natvig D.O."/>
            <person name="Lalanne C."/>
            <person name="Gautier V."/>
            <person name="Ament-Velasquez S.L."/>
            <person name="Kruys A."/>
            <person name="Hutchinson M.I."/>
            <person name="Powell A.J."/>
            <person name="Barry K."/>
            <person name="Miller A.N."/>
            <person name="Grigoriev I.V."/>
            <person name="Debuchy R."/>
            <person name="Gladieux P."/>
            <person name="Hiltunen Thoren M."/>
            <person name="Johannesson H."/>
        </authorList>
    </citation>
    <scope>NUCLEOTIDE SEQUENCE [LARGE SCALE GENOMIC DNA]</scope>
    <source>
        <strain evidence="3">CBS 284.82</strain>
    </source>
</reference>
<accession>A0AAN6SU86</accession>
<protein>
    <submittedName>
        <fullName evidence="2">Uncharacterized protein</fullName>
    </submittedName>
</protein>
<name>A0AAN6SU86_9PEZI</name>
<keyword evidence="3" id="KW-1185">Reference proteome</keyword>
<dbReference type="AlphaFoldDB" id="A0AAN6SU86"/>